<dbReference type="Proteomes" id="UP000018348">
    <property type="component" value="Unassembled WGS sequence"/>
</dbReference>
<dbReference type="RefSeq" id="WP_021831578.1">
    <property type="nucleotide sequence ID" value="NZ_CAQK01000714.1"/>
</dbReference>
<dbReference type="EMBL" id="CAQK01000714">
    <property type="protein sequence ID" value="CCQ52756.1"/>
    <property type="molecule type" value="Genomic_DNA"/>
</dbReference>
<proteinExistence type="predicted"/>
<evidence type="ECO:0000313" key="2">
    <source>
        <dbReference type="Proteomes" id="UP000018348"/>
    </source>
</evidence>
<gene>
    <name evidence="1" type="ORF">CWATWH8502_2952</name>
</gene>
<reference evidence="1 2" key="2">
    <citation type="submission" date="2013-09" db="EMBL/GenBank/DDBJ databases">
        <title>Whole genome comparison of six Crocosphaera watsonii strains with differing phenotypes.</title>
        <authorList>
            <person name="Bench S.R."/>
            <person name="Heller P."/>
            <person name="Frank I."/>
            <person name="Arciniega M."/>
            <person name="Shilova I.N."/>
            <person name="Zehr J.P."/>
        </authorList>
    </citation>
    <scope>NUCLEOTIDE SEQUENCE [LARGE SCALE GENOMIC DNA]</scope>
    <source>
        <strain evidence="1 2">WH 8502</strain>
    </source>
</reference>
<comment type="caution">
    <text evidence="1">The sequence shown here is derived from an EMBL/GenBank/DDBJ whole genome shotgun (WGS) entry which is preliminary data.</text>
</comment>
<sequence length="58" mass="6528">MFEIAGEAIPLATSRRFEIPVAKLPTQTMLSLPITVIHGHQQGAVLWLTRISHKFCDR</sequence>
<organism evidence="1 2">
    <name type="scientific">Crocosphaera watsonii WH 8502</name>
    <dbReference type="NCBI Taxonomy" id="423474"/>
    <lineage>
        <taxon>Bacteria</taxon>
        <taxon>Bacillati</taxon>
        <taxon>Cyanobacteriota</taxon>
        <taxon>Cyanophyceae</taxon>
        <taxon>Oscillatoriophycideae</taxon>
        <taxon>Chroococcales</taxon>
        <taxon>Aphanothecaceae</taxon>
        <taxon>Crocosphaera</taxon>
    </lineage>
</organism>
<accession>T2IGX8</accession>
<dbReference type="AlphaFoldDB" id="T2IGX8"/>
<name>T2IGX8_CROWT</name>
<evidence type="ECO:0000313" key="1">
    <source>
        <dbReference type="EMBL" id="CCQ52756.1"/>
    </source>
</evidence>
<reference evidence="1 2" key="1">
    <citation type="submission" date="2013-01" db="EMBL/GenBank/DDBJ databases">
        <authorList>
            <person name="Bench S."/>
        </authorList>
    </citation>
    <scope>NUCLEOTIDE SEQUENCE [LARGE SCALE GENOMIC DNA]</scope>
    <source>
        <strain evidence="1 2">WH 8502</strain>
    </source>
</reference>
<protein>
    <submittedName>
        <fullName evidence="1">Uncharacterized protein</fullName>
    </submittedName>
</protein>